<protein>
    <submittedName>
        <fullName evidence="1">Uncharacterized protein</fullName>
    </submittedName>
</protein>
<accession>A0A4C1XHK3</accession>
<evidence type="ECO:0000313" key="2">
    <source>
        <dbReference type="Proteomes" id="UP000299102"/>
    </source>
</evidence>
<gene>
    <name evidence="1" type="ORF">EVAR_3164_1</name>
</gene>
<comment type="caution">
    <text evidence="1">The sequence shown here is derived from an EMBL/GenBank/DDBJ whole genome shotgun (WGS) entry which is preliminary data.</text>
</comment>
<sequence length="153" mass="17387">MSRSEVEITIRFESLYRRVPINGTRDAAIYRIERTKVRLTSLRRRSIGPTPVDVHSRLAIPLTEPNRPRSGPNVANDTIRNSRVETLRASLRKSDRIYVSRRPASETTDSRLGDALDVIAEHFPVTLRSTFSESLASFPRPVILPLLLLLSLR</sequence>
<organism evidence="1 2">
    <name type="scientific">Eumeta variegata</name>
    <name type="common">Bagworm moth</name>
    <name type="synonym">Eumeta japonica</name>
    <dbReference type="NCBI Taxonomy" id="151549"/>
    <lineage>
        <taxon>Eukaryota</taxon>
        <taxon>Metazoa</taxon>
        <taxon>Ecdysozoa</taxon>
        <taxon>Arthropoda</taxon>
        <taxon>Hexapoda</taxon>
        <taxon>Insecta</taxon>
        <taxon>Pterygota</taxon>
        <taxon>Neoptera</taxon>
        <taxon>Endopterygota</taxon>
        <taxon>Lepidoptera</taxon>
        <taxon>Glossata</taxon>
        <taxon>Ditrysia</taxon>
        <taxon>Tineoidea</taxon>
        <taxon>Psychidae</taxon>
        <taxon>Oiketicinae</taxon>
        <taxon>Eumeta</taxon>
    </lineage>
</organism>
<name>A0A4C1XHK3_EUMVA</name>
<keyword evidence="2" id="KW-1185">Reference proteome</keyword>
<proteinExistence type="predicted"/>
<dbReference type="Proteomes" id="UP000299102">
    <property type="component" value="Unassembled WGS sequence"/>
</dbReference>
<dbReference type="AlphaFoldDB" id="A0A4C1XHK3"/>
<evidence type="ECO:0000313" key="1">
    <source>
        <dbReference type="EMBL" id="GBP62462.1"/>
    </source>
</evidence>
<dbReference type="EMBL" id="BGZK01000841">
    <property type="protein sequence ID" value="GBP62462.1"/>
    <property type="molecule type" value="Genomic_DNA"/>
</dbReference>
<reference evidence="1 2" key="1">
    <citation type="journal article" date="2019" name="Commun. Biol.">
        <title>The bagworm genome reveals a unique fibroin gene that provides high tensile strength.</title>
        <authorList>
            <person name="Kono N."/>
            <person name="Nakamura H."/>
            <person name="Ohtoshi R."/>
            <person name="Tomita M."/>
            <person name="Numata K."/>
            <person name="Arakawa K."/>
        </authorList>
    </citation>
    <scope>NUCLEOTIDE SEQUENCE [LARGE SCALE GENOMIC DNA]</scope>
</reference>
<dbReference type="OrthoDB" id="10071251at2759"/>